<dbReference type="KEGG" id="hazt:108668335"/>
<evidence type="ECO:0000256" key="2">
    <source>
        <dbReference type="SAM" id="SignalP"/>
    </source>
</evidence>
<dbReference type="Gene3D" id="2.40.10.10">
    <property type="entry name" value="Trypsin-like serine proteases"/>
    <property type="match status" value="1"/>
</dbReference>
<accession>A0A979FSG2</accession>
<protein>
    <submittedName>
        <fullName evidence="5">Uncharacterized protein LOC108668335</fullName>
    </submittedName>
</protein>
<dbReference type="PROSITE" id="PS50240">
    <property type="entry name" value="TRYPSIN_DOM"/>
    <property type="match status" value="1"/>
</dbReference>
<dbReference type="GO" id="GO:0004252">
    <property type="term" value="F:serine-type endopeptidase activity"/>
    <property type="evidence" value="ECO:0007669"/>
    <property type="project" value="InterPro"/>
</dbReference>
<keyword evidence="2" id="KW-0732">Signal</keyword>
<dbReference type="SUPFAM" id="SSF50494">
    <property type="entry name" value="Trypsin-like serine proteases"/>
    <property type="match status" value="1"/>
</dbReference>
<proteinExistence type="predicted"/>
<feature type="compositionally biased region" description="Polar residues" evidence="1">
    <location>
        <begin position="186"/>
        <end position="195"/>
    </location>
</feature>
<dbReference type="AlphaFoldDB" id="A0A979FSG2"/>
<gene>
    <name evidence="5" type="primary">LOC108668335</name>
</gene>
<dbReference type="PANTHER" id="PTHR24260:SF132">
    <property type="entry name" value="PEPTIDASE S1 DOMAIN-CONTAINING PROTEIN"/>
    <property type="match status" value="1"/>
</dbReference>
<keyword evidence="4" id="KW-1185">Reference proteome</keyword>
<dbReference type="InterPro" id="IPR043504">
    <property type="entry name" value="Peptidase_S1_PA_chymotrypsin"/>
</dbReference>
<feature type="chain" id="PRO_5037769963" evidence="2">
    <location>
        <begin position="23"/>
        <end position="777"/>
    </location>
</feature>
<feature type="region of interest" description="Disordered" evidence="1">
    <location>
        <begin position="168"/>
        <end position="195"/>
    </location>
</feature>
<feature type="region of interest" description="Disordered" evidence="1">
    <location>
        <begin position="274"/>
        <end position="309"/>
    </location>
</feature>
<organism evidence="4 5">
    <name type="scientific">Hyalella azteca</name>
    <name type="common">Amphipod</name>
    <dbReference type="NCBI Taxonomy" id="294128"/>
    <lineage>
        <taxon>Eukaryota</taxon>
        <taxon>Metazoa</taxon>
        <taxon>Ecdysozoa</taxon>
        <taxon>Arthropoda</taxon>
        <taxon>Crustacea</taxon>
        <taxon>Multicrustacea</taxon>
        <taxon>Malacostraca</taxon>
        <taxon>Eumalacostraca</taxon>
        <taxon>Peracarida</taxon>
        <taxon>Amphipoda</taxon>
        <taxon>Senticaudata</taxon>
        <taxon>Talitrida</taxon>
        <taxon>Talitroidea</taxon>
        <taxon>Hyalellidae</taxon>
        <taxon>Hyalella</taxon>
    </lineage>
</organism>
<dbReference type="GeneID" id="108668335"/>
<dbReference type="Pfam" id="PF00089">
    <property type="entry name" value="Trypsin"/>
    <property type="match status" value="1"/>
</dbReference>
<feature type="compositionally biased region" description="Polar residues" evidence="1">
    <location>
        <begin position="168"/>
        <end position="178"/>
    </location>
</feature>
<feature type="signal peptide" evidence="2">
    <location>
        <begin position="1"/>
        <end position="22"/>
    </location>
</feature>
<feature type="compositionally biased region" description="Basic and acidic residues" evidence="1">
    <location>
        <begin position="276"/>
        <end position="296"/>
    </location>
</feature>
<dbReference type="InterPro" id="IPR051333">
    <property type="entry name" value="CLIP_Serine_Protease"/>
</dbReference>
<feature type="domain" description="Peptidase S1" evidence="3">
    <location>
        <begin position="531"/>
        <end position="776"/>
    </location>
</feature>
<dbReference type="InterPro" id="IPR009003">
    <property type="entry name" value="Peptidase_S1_PA"/>
</dbReference>
<evidence type="ECO:0000313" key="4">
    <source>
        <dbReference type="Proteomes" id="UP000694843"/>
    </source>
</evidence>
<dbReference type="SMART" id="SM00020">
    <property type="entry name" value="Tryp_SPc"/>
    <property type="match status" value="1"/>
</dbReference>
<feature type="region of interest" description="Disordered" evidence="1">
    <location>
        <begin position="215"/>
        <end position="251"/>
    </location>
</feature>
<dbReference type="OrthoDB" id="7840639at2759"/>
<dbReference type="RefSeq" id="XP_047739538.1">
    <property type="nucleotide sequence ID" value="XM_047883582.1"/>
</dbReference>
<dbReference type="PANTHER" id="PTHR24260">
    <property type="match status" value="1"/>
</dbReference>
<dbReference type="InterPro" id="IPR001254">
    <property type="entry name" value="Trypsin_dom"/>
</dbReference>
<evidence type="ECO:0000259" key="3">
    <source>
        <dbReference type="PROSITE" id="PS50240"/>
    </source>
</evidence>
<feature type="region of interest" description="Disordered" evidence="1">
    <location>
        <begin position="42"/>
        <end position="90"/>
    </location>
</feature>
<dbReference type="Proteomes" id="UP000694843">
    <property type="component" value="Unplaced"/>
</dbReference>
<sequence length="777" mass="85574">MGVLSLLSIISVLIFCVPRAITLDEADPKELKLDEISDDAANEVTGRHSPSFRNFDSDPFKGIPYDGTRSSSGGGSPANPKYTPGYVPARPRPAQYFIPAPDYMDDNSVGPRPNIRGLGSNVRFNSDPSESYDYRDYPTGGQVLSDYPSQNYVHAGGPRNYDPYYDASSGQRVHQSQPLPHRSVPANYNPTGTPDNPYQFSSHGYAGLRSYVPTNIHSNRPVYGVRPRSNTGGNDSDTFATDDDTESSTLESQADSFLSFVDILDHALESSPLTHFSHEGRNARNKTAESDGSHEPDSEEAQSSLDDPAHRLERATDEDALMLFNPHIYMLDGEKLNTHNVTVKSMILKYLETADSAEPVIMNDLEAGMVMTTDGEAFTIINYVPDPSLRTNDFERCIDMDDAPVVVVPCGSAYLYPGYRYKFYYNWSKCRWRLRSAVASITLNFGSGADEERTIIHAMEQSIPYRASKDEILEVSHKEISLLLADADPDPANLDIEACIPGNHSVAAVYGSLGPCCVHRNATCGLKNNTLIPGLPFNSSEPVKSGTYPWQALLLVKPELSNALRAPDACAGALVAPRWVLTTASCFFPSWHVAGKTSKERRMPVVAVHFGVSHLYHTATSKRFFAEEIFLYPALSWTHDIALVRLSESPGLDPVCLPLFKEPNLNEDFMDVNGLVVGWTLSNDTKLPQQMWAIEEALVSGDNCAIQREEHLPPHTLCTIVNPLKKCMSASLLYDARGKNLVLRGLIAKHEVCDPSGLSVFTSVAHFIPWINSIISA</sequence>
<feature type="compositionally biased region" description="Polar residues" evidence="1">
    <location>
        <begin position="228"/>
        <end position="239"/>
    </location>
</feature>
<reference evidence="5" key="1">
    <citation type="submission" date="2025-08" db="UniProtKB">
        <authorList>
            <consortium name="RefSeq"/>
        </authorList>
    </citation>
    <scope>IDENTIFICATION</scope>
    <source>
        <tissue evidence="5">Whole organism</tissue>
    </source>
</reference>
<evidence type="ECO:0000256" key="1">
    <source>
        <dbReference type="SAM" id="MobiDB-lite"/>
    </source>
</evidence>
<evidence type="ECO:0000313" key="5">
    <source>
        <dbReference type="RefSeq" id="XP_047739538.1"/>
    </source>
</evidence>
<dbReference type="GO" id="GO:0006508">
    <property type="term" value="P:proteolysis"/>
    <property type="evidence" value="ECO:0007669"/>
    <property type="project" value="InterPro"/>
</dbReference>
<name>A0A979FSG2_HYAAZ</name>